<name>A0A494ZBK3_9BACL</name>
<organism evidence="1 2">
    <name type="scientific">Ureibacillus endophyticus</name>
    <dbReference type="NCBI Taxonomy" id="1978490"/>
    <lineage>
        <taxon>Bacteria</taxon>
        <taxon>Bacillati</taxon>
        <taxon>Bacillota</taxon>
        <taxon>Bacilli</taxon>
        <taxon>Bacillales</taxon>
        <taxon>Caryophanaceae</taxon>
        <taxon>Ureibacillus</taxon>
    </lineage>
</organism>
<comment type="caution">
    <text evidence="1">The sequence shown here is derived from an EMBL/GenBank/DDBJ whole genome shotgun (WGS) entry which is preliminary data.</text>
</comment>
<dbReference type="OrthoDB" id="9981040at2"/>
<dbReference type="Proteomes" id="UP000272238">
    <property type="component" value="Unassembled WGS sequence"/>
</dbReference>
<keyword evidence="2" id="KW-1185">Reference proteome</keyword>
<dbReference type="RefSeq" id="WP_121212784.1">
    <property type="nucleotide sequence ID" value="NZ_JAMYWW010000001.1"/>
</dbReference>
<evidence type="ECO:0000313" key="2">
    <source>
        <dbReference type="Proteomes" id="UP000272238"/>
    </source>
</evidence>
<proteinExistence type="predicted"/>
<dbReference type="EMBL" id="RBZN01000001">
    <property type="protein sequence ID" value="RKQ20132.1"/>
    <property type="molecule type" value="Genomic_DNA"/>
</dbReference>
<accession>A0A494ZBK3</accession>
<gene>
    <name evidence="1" type="ORF">D8M03_00850</name>
</gene>
<reference evidence="1 2" key="1">
    <citation type="journal article" date="2016" name="Antonie Van Leeuwenhoek">
        <title>Lysinibacillus endophyticus sp. nov., an indole-3-acetic acid producing endophytic bacterium isolated from corn root (Zea mays cv. Xinken-5).</title>
        <authorList>
            <person name="Yu J."/>
            <person name="Guan X."/>
            <person name="Liu C."/>
            <person name="Xiang W."/>
            <person name="Yu Z."/>
            <person name="Liu X."/>
            <person name="Wang G."/>
        </authorList>
    </citation>
    <scope>NUCLEOTIDE SEQUENCE [LARGE SCALE GENOMIC DNA]</scope>
    <source>
        <strain evidence="1 2">DSM 100506</strain>
    </source>
</reference>
<evidence type="ECO:0000313" key="1">
    <source>
        <dbReference type="EMBL" id="RKQ20132.1"/>
    </source>
</evidence>
<sequence length="132" mass="15393">MKEKQYIYVHPDGKHLICTFDKPDKILHAPTLIEAMEISPNYIAYARKGATLVFRDMTIKIKSNPKHHIKDEALSEAMHEAGLLNTAEKAFEEWHRLLEKLNEKERIKFIRMVYSEKFNAGEPIDNIDVLND</sequence>
<protein>
    <submittedName>
        <fullName evidence="1">Uncharacterized protein</fullName>
    </submittedName>
</protein>
<dbReference type="AlphaFoldDB" id="A0A494ZBK3"/>